<reference evidence="1 2" key="1">
    <citation type="submission" date="2017-09" db="EMBL/GenBank/DDBJ databases">
        <title>WGS assembly of Aquilegia coerulea Goldsmith.</title>
        <authorList>
            <person name="Hodges S."/>
            <person name="Kramer E."/>
            <person name="Nordborg M."/>
            <person name="Tomkins J."/>
            <person name="Borevitz J."/>
            <person name="Derieg N."/>
            <person name="Yan J."/>
            <person name="Mihaltcheva S."/>
            <person name="Hayes R.D."/>
            <person name="Rokhsar D."/>
        </authorList>
    </citation>
    <scope>NUCLEOTIDE SEQUENCE [LARGE SCALE GENOMIC DNA]</scope>
    <source>
        <strain evidence="2">cv. Goldsmith</strain>
    </source>
</reference>
<evidence type="ECO:0000313" key="2">
    <source>
        <dbReference type="Proteomes" id="UP000230069"/>
    </source>
</evidence>
<evidence type="ECO:0000313" key="1">
    <source>
        <dbReference type="EMBL" id="PIA46397.1"/>
    </source>
</evidence>
<keyword evidence="2" id="KW-1185">Reference proteome</keyword>
<organism evidence="1 2">
    <name type="scientific">Aquilegia coerulea</name>
    <name type="common">Rocky mountain columbine</name>
    <dbReference type="NCBI Taxonomy" id="218851"/>
    <lineage>
        <taxon>Eukaryota</taxon>
        <taxon>Viridiplantae</taxon>
        <taxon>Streptophyta</taxon>
        <taxon>Embryophyta</taxon>
        <taxon>Tracheophyta</taxon>
        <taxon>Spermatophyta</taxon>
        <taxon>Magnoliopsida</taxon>
        <taxon>Ranunculales</taxon>
        <taxon>Ranunculaceae</taxon>
        <taxon>Thalictroideae</taxon>
        <taxon>Aquilegia</taxon>
    </lineage>
</organism>
<accession>A0A2G5DT21</accession>
<dbReference type="InParanoid" id="A0A2G5DT21"/>
<name>A0A2G5DT21_AQUCA</name>
<dbReference type="AlphaFoldDB" id="A0A2G5DT21"/>
<dbReference type="Proteomes" id="UP000230069">
    <property type="component" value="Unassembled WGS sequence"/>
</dbReference>
<protein>
    <submittedName>
        <fullName evidence="1">Uncharacterized protein</fullName>
    </submittedName>
</protein>
<gene>
    <name evidence="1" type="ORF">AQUCO_01500139v1</name>
</gene>
<sequence>MWVIFQKKMERRRICSQKTQVNKMILQAIQASKESLYSPLILNVIQHKALLKQFSYAKLYKICWEGNKVRIGSRIALILARNFLILFGLTSNITLRLFVLVMQFINLLLDILLRVL</sequence>
<proteinExistence type="predicted"/>
<dbReference type="EMBL" id="KZ305032">
    <property type="protein sequence ID" value="PIA46397.1"/>
    <property type="molecule type" value="Genomic_DNA"/>
</dbReference>